<evidence type="ECO:0000259" key="7">
    <source>
        <dbReference type="Pfam" id="PF07219"/>
    </source>
</evidence>
<evidence type="ECO:0000256" key="3">
    <source>
        <dbReference type="ARBA" id="ARBA00022989"/>
    </source>
</evidence>
<dbReference type="InterPro" id="IPR010817">
    <property type="entry name" value="HemY_N"/>
</dbReference>
<keyword evidence="9" id="KW-1185">Reference proteome</keyword>
<keyword evidence="2 6" id="KW-0812">Transmembrane</keyword>
<name>A0AAE3VNF3_9HYPH</name>
<evidence type="ECO:0000313" key="8">
    <source>
        <dbReference type="EMBL" id="MDQ0315185.1"/>
    </source>
</evidence>
<dbReference type="GO" id="GO:0016020">
    <property type="term" value="C:membrane"/>
    <property type="evidence" value="ECO:0007669"/>
    <property type="project" value="UniProtKB-SubCell"/>
</dbReference>
<feature type="compositionally biased region" description="Acidic residues" evidence="5">
    <location>
        <begin position="562"/>
        <end position="571"/>
    </location>
</feature>
<proteinExistence type="predicted"/>
<keyword evidence="4 6" id="KW-0472">Membrane</keyword>
<evidence type="ECO:0000256" key="2">
    <source>
        <dbReference type="ARBA" id="ARBA00022692"/>
    </source>
</evidence>
<dbReference type="AlphaFoldDB" id="A0AAE3VNF3"/>
<evidence type="ECO:0000256" key="6">
    <source>
        <dbReference type="SAM" id="Phobius"/>
    </source>
</evidence>
<protein>
    <submittedName>
        <fullName evidence="8">HemY protein</fullName>
    </submittedName>
</protein>
<evidence type="ECO:0000313" key="9">
    <source>
        <dbReference type="Proteomes" id="UP001229244"/>
    </source>
</evidence>
<dbReference type="Proteomes" id="UP001229244">
    <property type="component" value="Unassembled WGS sequence"/>
</dbReference>
<dbReference type="Pfam" id="PF07219">
    <property type="entry name" value="HemY_N"/>
    <property type="match status" value="1"/>
</dbReference>
<dbReference type="Gene3D" id="1.25.40.10">
    <property type="entry name" value="Tetratricopeptide repeat domain"/>
    <property type="match status" value="1"/>
</dbReference>
<dbReference type="EMBL" id="JAUSUL010000002">
    <property type="protein sequence ID" value="MDQ0315185.1"/>
    <property type="molecule type" value="Genomic_DNA"/>
</dbReference>
<dbReference type="InterPro" id="IPR011990">
    <property type="entry name" value="TPR-like_helical_dom_sf"/>
</dbReference>
<evidence type="ECO:0000256" key="1">
    <source>
        <dbReference type="ARBA" id="ARBA00004370"/>
    </source>
</evidence>
<keyword evidence="3 6" id="KW-1133">Transmembrane helix</keyword>
<dbReference type="SUPFAM" id="SSF48452">
    <property type="entry name" value="TPR-like"/>
    <property type="match status" value="2"/>
</dbReference>
<gene>
    <name evidence="8" type="ORF">J2S73_001642</name>
</gene>
<feature type="region of interest" description="Disordered" evidence="5">
    <location>
        <begin position="475"/>
        <end position="582"/>
    </location>
</feature>
<dbReference type="PIRSF" id="PIRSF031802">
    <property type="entry name" value="UCP031802"/>
    <property type="match status" value="1"/>
</dbReference>
<reference evidence="8" key="1">
    <citation type="submission" date="2023-07" db="EMBL/GenBank/DDBJ databases">
        <title>Genomic Encyclopedia of Type Strains, Phase IV (KMG-IV): sequencing the most valuable type-strain genomes for metagenomic binning, comparative biology and taxonomic classification.</title>
        <authorList>
            <person name="Goeker M."/>
        </authorList>
    </citation>
    <scope>NUCLEOTIDE SEQUENCE</scope>
    <source>
        <strain evidence="8">DSM 21202</strain>
    </source>
</reference>
<evidence type="ECO:0000256" key="5">
    <source>
        <dbReference type="SAM" id="MobiDB-lite"/>
    </source>
</evidence>
<sequence>MIRLLLFLVLIFALALGGAWIADRPGAVDVTWLGYEIQTSTTVAVVVLLALVVVAIILWSLFRAIVTSPGRMSRFFDRRRRERGFRALSNGLIAVGSGDQRLARRYAVEARRTLPREPAVALLEAQTAQLGGDRAQARALFADMLSDQDTRLLGLHGLYVEAIREGEGEAARHCADEAVQIAPSLPWAAQAQFEHAAADRDWETATKILDRNTHNKLVDKATSRRLKAVLLTARALELELGEPEKAKGFALEAHSLAPDLVPAATVAARLLARLGDVRRAAKVIEQSWKKEPHPELAEAYSHIRHGDAARDRLKRMRSLAALRPTSSEGSFAIAEAAIDAREFDEARTVMRPVLETSPTQRACLLMAEIEEAETNDQGRVREWLSRALRAPKDPVWTADGIVSETWAPVSPVSGRLDAFEWRVPVEALGGVVEPPIDKAMLEPATAQMKTVGPAEPASADAAVVAVPAAAAAPAPKPEAAADKGSAVEPDEIVPPPAPPAAMSPPPSASEPETGQPAQAAAPAEAAADANRTAAGSNAPAGSNGAAQAGSAEYPLHTPPDDPGPDTDEGEEPQPKRRLRFFN</sequence>
<organism evidence="8 9">
    <name type="scientific">Amorphus orientalis</name>
    <dbReference type="NCBI Taxonomy" id="649198"/>
    <lineage>
        <taxon>Bacteria</taxon>
        <taxon>Pseudomonadati</taxon>
        <taxon>Pseudomonadota</taxon>
        <taxon>Alphaproteobacteria</taxon>
        <taxon>Hyphomicrobiales</taxon>
        <taxon>Amorphaceae</taxon>
        <taxon>Amorphus</taxon>
    </lineage>
</organism>
<feature type="compositionally biased region" description="Low complexity" evidence="5">
    <location>
        <begin position="509"/>
        <end position="551"/>
    </location>
</feature>
<dbReference type="InterPro" id="IPR016982">
    <property type="entry name" value="Mms48"/>
</dbReference>
<comment type="subcellular location">
    <subcellularLocation>
        <location evidence="1">Membrane</location>
    </subcellularLocation>
</comment>
<dbReference type="RefSeq" id="WP_306885024.1">
    <property type="nucleotide sequence ID" value="NZ_JAUSUL010000002.1"/>
</dbReference>
<feature type="domain" description="HemY N-terminal" evidence="7">
    <location>
        <begin position="26"/>
        <end position="130"/>
    </location>
</feature>
<feature type="transmembrane region" description="Helical" evidence="6">
    <location>
        <begin position="45"/>
        <end position="66"/>
    </location>
</feature>
<accession>A0AAE3VNF3</accession>
<comment type="caution">
    <text evidence="8">The sequence shown here is derived from an EMBL/GenBank/DDBJ whole genome shotgun (WGS) entry which is preliminary data.</text>
</comment>
<evidence type="ECO:0000256" key="4">
    <source>
        <dbReference type="ARBA" id="ARBA00023136"/>
    </source>
</evidence>
<feature type="compositionally biased region" description="Pro residues" evidence="5">
    <location>
        <begin position="492"/>
        <end position="508"/>
    </location>
</feature>